<dbReference type="InterPro" id="IPR014710">
    <property type="entry name" value="RmlC-like_jellyroll"/>
</dbReference>
<dbReference type="InterPro" id="IPR016024">
    <property type="entry name" value="ARM-type_fold"/>
</dbReference>
<feature type="domain" description="Protein kinase" evidence="4">
    <location>
        <begin position="744"/>
        <end position="1044"/>
    </location>
</feature>
<protein>
    <submittedName>
        <fullName evidence="7">UNCoordinated family member (Unc-43)</fullName>
    </submittedName>
</protein>
<feature type="region of interest" description="Disordered" evidence="3">
    <location>
        <begin position="184"/>
        <end position="209"/>
    </location>
</feature>
<feature type="domain" description="MI" evidence="6">
    <location>
        <begin position="78"/>
        <end position="275"/>
    </location>
</feature>
<reference evidence="7 8" key="1">
    <citation type="submission" date="2011-10" db="EMBL/GenBank/DDBJ databases">
        <authorList>
            <person name="Genoscope - CEA"/>
        </authorList>
    </citation>
    <scope>NUCLEOTIDE SEQUENCE [LARGE SCALE GENOMIC DNA]</scope>
    <source>
        <strain evidence="7 8">RCC 1105</strain>
    </source>
</reference>
<sequence>MPIIIRESRAVVVLCALLLRKDWGNSSEEKLCARLYAEAFHSFSLSRERSAFVEEEIMGRNDDDDDDAQQQQKRRSLVFKERISSLLSEYFSHHGDVLEFVNSLTESCVSREQQQRRRKKKTNAMMNTNNNYSDDAFILEVGEMVVARAIRLSLDRGMKEREMCARLMERLAFGVCCVKGGPEEEKEETRTRSHSTSSSSSARVIHRQNHEEEASASSNFYFPPEAFENAFDYLLSMLADVEIDVPKAMEDVSRFLARAVIDDVVSVTYLEACLSRPSEISTRGCECARKGKELLEQPGGDVVVRSVWGGEGLCENRADDLRERVKRLTNEYFQSLDCKECSRNLRALNVPYYHHEFVYRILSVAIERDAIDKFACGKQTIDVLKYLGKEGAVNSSQMAKGFARTAIRLRELALDYPNAPETFERLAETAKSRGLLPTGLSSWATLKTRNVSSHAKKLGLRKQLLRLDSAEDLLALAHENRRRYNQSPLGSVAEGTASQVAAQARGEQLSPSSARFRERTNRRRNTMMSSTSSAATTTKALHFGGENTTSGDSGESDSGARSRSQSPQPMSAGGWLSPSGARNRRRMQNNAVDVAMLRAQLGSTHLMHRSLNETRGAIIDNDDGEESTSQRSQRRRRGIEAREENTWRRKFSLNKEHLRTLREMRARDNHTKHVAEGTTLKMRRRNNAMYYAKINKKASAATNNKPFLRRSHSAPGGLRELDELASFVSDVGKVHDYLPFNDRYEVGETMGKGGFAVVRKARHKESNEIIAVKTISIKEVLESDDDSKKSKSDGSSDENSDDDDNDDNSEAGSNSEEFEAMTTEEVLNELALMQRLSSHPHIVTIREFFTEQNGAVIHVVMDLLKGQELEDAVAEQPNGRFPEHIAKKIIHHLIDAVAFMHTKGVIHRDLKLENIVLKEKDDYDTATIVDFGLAKVLRTRQTSAGVDGTVAYVSPEALLQGTYGQGVDVWACGIALFVLLSGEWPFEDEDEDELIELICEANIDYFLFDFSGVSETAKDLLNGLLEPNPKRRLSAAAALEHEWFNPVHEKNDSQRLRRVHGKLEAYSYVEHQLPERRFEEGEYLCVKGQPCLETFLITSGECTVEEGKSDDETGKIMRFRRASNLVGEIDPDAETYSVSVKAKENTRALVFTKDDIAWANKRDYRLTQAFNNAIRERRRVVAKYEARLRNIAKQKERTETRHQSEFVRR</sequence>
<dbReference type="Gene3D" id="2.60.120.10">
    <property type="entry name" value="Jelly Rolls"/>
    <property type="match status" value="1"/>
</dbReference>
<evidence type="ECO:0000313" key="8">
    <source>
        <dbReference type="Proteomes" id="UP000198341"/>
    </source>
</evidence>
<dbReference type="GO" id="GO:0005524">
    <property type="term" value="F:ATP binding"/>
    <property type="evidence" value="ECO:0007669"/>
    <property type="project" value="InterPro"/>
</dbReference>
<dbReference type="Pfam" id="PF00027">
    <property type="entry name" value="cNMP_binding"/>
    <property type="match status" value="1"/>
</dbReference>
<dbReference type="Pfam" id="PF02847">
    <property type="entry name" value="MA3"/>
    <property type="match status" value="1"/>
</dbReference>
<dbReference type="Gene3D" id="1.25.40.180">
    <property type="match status" value="2"/>
</dbReference>
<gene>
    <name evidence="7" type="ORF">Bathy01g01650</name>
</gene>
<dbReference type="SUPFAM" id="SSF56112">
    <property type="entry name" value="Protein kinase-like (PK-like)"/>
    <property type="match status" value="1"/>
</dbReference>
<dbReference type="PROSITE" id="PS50011">
    <property type="entry name" value="PROTEIN_KINASE_DOM"/>
    <property type="match status" value="1"/>
</dbReference>
<dbReference type="Gene3D" id="1.10.510.10">
    <property type="entry name" value="Transferase(Phosphotransferase) domain 1"/>
    <property type="match status" value="1"/>
</dbReference>
<evidence type="ECO:0000256" key="2">
    <source>
        <dbReference type="ARBA" id="ARBA00022992"/>
    </source>
</evidence>
<evidence type="ECO:0000313" key="7">
    <source>
        <dbReference type="EMBL" id="CCO14412.1"/>
    </source>
</evidence>
<dbReference type="OrthoDB" id="40902at2759"/>
<dbReference type="PANTHER" id="PTHR24347">
    <property type="entry name" value="SERINE/THREONINE-PROTEIN KINASE"/>
    <property type="match status" value="1"/>
</dbReference>
<dbReference type="CDD" id="cd00038">
    <property type="entry name" value="CAP_ED"/>
    <property type="match status" value="1"/>
</dbReference>
<dbReference type="STRING" id="41875.K8E9L6"/>
<dbReference type="GO" id="GO:0030553">
    <property type="term" value="F:cGMP binding"/>
    <property type="evidence" value="ECO:0007669"/>
    <property type="project" value="UniProtKB-KW"/>
</dbReference>
<feature type="region of interest" description="Disordered" evidence="3">
    <location>
        <begin position="614"/>
        <end position="640"/>
    </location>
</feature>
<dbReference type="GeneID" id="19017900"/>
<dbReference type="PROSITE" id="PS00108">
    <property type="entry name" value="PROTEIN_KINASE_ST"/>
    <property type="match status" value="1"/>
</dbReference>
<evidence type="ECO:0000256" key="3">
    <source>
        <dbReference type="SAM" id="MobiDB-lite"/>
    </source>
</evidence>
<dbReference type="SMART" id="SM00544">
    <property type="entry name" value="MA3"/>
    <property type="match status" value="2"/>
</dbReference>
<dbReference type="Pfam" id="PF00069">
    <property type="entry name" value="Pkinase"/>
    <property type="match status" value="1"/>
</dbReference>
<evidence type="ECO:0000259" key="4">
    <source>
        <dbReference type="PROSITE" id="PS50011"/>
    </source>
</evidence>
<dbReference type="Proteomes" id="UP000198341">
    <property type="component" value="Chromosome 1"/>
</dbReference>
<feature type="compositionally biased region" description="Low complexity" evidence="3">
    <location>
        <begin position="194"/>
        <end position="203"/>
    </location>
</feature>
<evidence type="ECO:0000256" key="1">
    <source>
        <dbReference type="ARBA" id="ARBA00022535"/>
    </source>
</evidence>
<dbReference type="PROSITE" id="PS51366">
    <property type="entry name" value="MI"/>
    <property type="match status" value="2"/>
</dbReference>
<dbReference type="InterPro" id="IPR008271">
    <property type="entry name" value="Ser/Thr_kinase_AS"/>
</dbReference>
<dbReference type="PROSITE" id="PS50042">
    <property type="entry name" value="CNMP_BINDING_3"/>
    <property type="match status" value="1"/>
</dbReference>
<dbReference type="InterPro" id="IPR003891">
    <property type="entry name" value="Initiation_fac_eIF4g_MI"/>
</dbReference>
<dbReference type="KEGG" id="bpg:Bathy01g01650"/>
<evidence type="ECO:0000259" key="5">
    <source>
        <dbReference type="PROSITE" id="PS50042"/>
    </source>
</evidence>
<dbReference type="AlphaFoldDB" id="K8E9L6"/>
<dbReference type="InterPro" id="IPR011009">
    <property type="entry name" value="Kinase-like_dom_sf"/>
</dbReference>
<dbReference type="GO" id="GO:0004672">
    <property type="term" value="F:protein kinase activity"/>
    <property type="evidence" value="ECO:0007669"/>
    <property type="project" value="InterPro"/>
</dbReference>
<dbReference type="RefSeq" id="XP_007515533.1">
    <property type="nucleotide sequence ID" value="XM_007515471.1"/>
</dbReference>
<keyword evidence="1" id="KW-0140">cGMP</keyword>
<accession>K8E9L6</accession>
<dbReference type="Gene3D" id="3.30.200.20">
    <property type="entry name" value="Phosphorylase Kinase, domain 1"/>
    <property type="match status" value="2"/>
</dbReference>
<dbReference type="SUPFAM" id="SSF51206">
    <property type="entry name" value="cAMP-binding domain-like"/>
    <property type="match status" value="1"/>
</dbReference>
<keyword evidence="2" id="KW-0142">cGMP-binding</keyword>
<dbReference type="SMART" id="SM00220">
    <property type="entry name" value="S_TKc"/>
    <property type="match status" value="1"/>
</dbReference>
<dbReference type="eggNOG" id="KOG0032">
    <property type="taxonomic scope" value="Eukaryota"/>
</dbReference>
<feature type="region of interest" description="Disordered" evidence="3">
    <location>
        <begin position="782"/>
        <end position="819"/>
    </location>
</feature>
<feature type="compositionally biased region" description="Low complexity" evidence="3">
    <location>
        <begin position="550"/>
        <end position="564"/>
    </location>
</feature>
<dbReference type="InterPro" id="IPR000595">
    <property type="entry name" value="cNMP-bd_dom"/>
</dbReference>
<name>K8E9L6_9CHLO</name>
<keyword evidence="2" id="KW-0547">Nucleotide-binding</keyword>
<proteinExistence type="predicted"/>
<dbReference type="eggNOG" id="KOG0403">
    <property type="taxonomic scope" value="Eukaryota"/>
</dbReference>
<dbReference type="EMBL" id="FO082278">
    <property type="protein sequence ID" value="CCO14412.1"/>
    <property type="molecule type" value="Genomic_DNA"/>
</dbReference>
<dbReference type="InterPro" id="IPR018490">
    <property type="entry name" value="cNMP-bd_dom_sf"/>
</dbReference>
<feature type="domain" description="Cyclic nucleotide-binding" evidence="5">
    <location>
        <begin position="1047"/>
        <end position="1129"/>
    </location>
</feature>
<dbReference type="SUPFAM" id="SSF48371">
    <property type="entry name" value="ARM repeat"/>
    <property type="match status" value="2"/>
</dbReference>
<keyword evidence="8" id="KW-1185">Reference proteome</keyword>
<feature type="compositionally biased region" description="Low complexity" evidence="3">
    <location>
        <begin position="526"/>
        <end position="538"/>
    </location>
</feature>
<evidence type="ECO:0000259" key="6">
    <source>
        <dbReference type="PROSITE" id="PS51366"/>
    </source>
</evidence>
<feature type="compositionally biased region" description="Acidic residues" evidence="3">
    <location>
        <begin position="795"/>
        <end position="809"/>
    </location>
</feature>
<organism evidence="7 8">
    <name type="scientific">Bathycoccus prasinos</name>
    <dbReference type="NCBI Taxonomy" id="41875"/>
    <lineage>
        <taxon>Eukaryota</taxon>
        <taxon>Viridiplantae</taxon>
        <taxon>Chlorophyta</taxon>
        <taxon>Mamiellophyceae</taxon>
        <taxon>Mamiellales</taxon>
        <taxon>Bathycoccaceae</taxon>
        <taxon>Bathycoccus</taxon>
    </lineage>
</organism>
<dbReference type="InterPro" id="IPR000719">
    <property type="entry name" value="Prot_kinase_dom"/>
</dbReference>
<feature type="region of interest" description="Disordered" evidence="3">
    <location>
        <begin position="486"/>
        <end position="582"/>
    </location>
</feature>
<feature type="domain" description="MI" evidence="6">
    <location>
        <begin position="320"/>
        <end position="446"/>
    </location>
</feature>